<dbReference type="Proteomes" id="UP000298693">
    <property type="component" value="Chromosome"/>
</dbReference>
<proteinExistence type="predicted"/>
<organism evidence="1 2">
    <name type="scientific">Azospirillum brasilense</name>
    <dbReference type="NCBI Taxonomy" id="192"/>
    <lineage>
        <taxon>Bacteria</taxon>
        <taxon>Pseudomonadati</taxon>
        <taxon>Pseudomonadota</taxon>
        <taxon>Alphaproteobacteria</taxon>
        <taxon>Rhodospirillales</taxon>
        <taxon>Azospirillaceae</taxon>
        <taxon>Azospirillum</taxon>
    </lineage>
</organism>
<dbReference type="EMBL" id="CP032345">
    <property type="protein sequence ID" value="QCO13962.1"/>
    <property type="molecule type" value="Genomic_DNA"/>
</dbReference>
<dbReference type="AlphaFoldDB" id="A0A4D8R9R9"/>
<reference evidence="1 2" key="1">
    <citation type="submission" date="2018-09" db="EMBL/GenBank/DDBJ databases">
        <title>Whole genome based analysis of evolution and adaptive divergence in Indian and Brazilian strains of Azospirillum brasilense.</title>
        <authorList>
            <person name="Singh C."/>
            <person name="Tripathi A.K."/>
        </authorList>
    </citation>
    <scope>NUCLEOTIDE SEQUENCE [LARGE SCALE GENOMIC DNA]</scope>
    <source>
        <strain evidence="1 2">MTCC4039</strain>
    </source>
</reference>
<protein>
    <submittedName>
        <fullName evidence="1">Uncharacterized protein</fullName>
    </submittedName>
</protein>
<gene>
    <name evidence="1" type="ORF">D3869_01200</name>
</gene>
<accession>A0A4D8R9R9</accession>
<name>A0A4D8R9R9_AZOBR</name>
<evidence type="ECO:0000313" key="1">
    <source>
        <dbReference type="EMBL" id="QCO13962.1"/>
    </source>
</evidence>
<evidence type="ECO:0000313" key="2">
    <source>
        <dbReference type="Proteomes" id="UP000298693"/>
    </source>
</evidence>
<sequence>MRKPPGLCWRGRRRSVAKARPLKADCNPLWTATAVPVAHATGARRRMRRFEPKANGSSL</sequence>